<feature type="compositionally biased region" description="Basic and acidic residues" evidence="5">
    <location>
        <begin position="26"/>
        <end position="39"/>
    </location>
</feature>
<reference evidence="7 8" key="1">
    <citation type="submission" date="2024-03" db="EMBL/GenBank/DDBJ databases">
        <title>Complete genome sequence of the green alga Chloropicon roscoffensis RCC1871.</title>
        <authorList>
            <person name="Lemieux C."/>
            <person name="Pombert J.-F."/>
            <person name="Otis C."/>
            <person name="Turmel M."/>
        </authorList>
    </citation>
    <scope>NUCLEOTIDE SEQUENCE [LARGE SCALE GENOMIC DNA]</scope>
    <source>
        <strain evidence="7 8">RCC1871</strain>
    </source>
</reference>
<feature type="region of interest" description="Disordered" evidence="5">
    <location>
        <begin position="190"/>
        <end position="218"/>
    </location>
</feature>
<dbReference type="SUPFAM" id="SSF57850">
    <property type="entry name" value="RING/U-box"/>
    <property type="match status" value="1"/>
</dbReference>
<protein>
    <submittedName>
        <fullName evidence="7">RING-type domain-containing protein</fullName>
    </submittedName>
</protein>
<evidence type="ECO:0000256" key="1">
    <source>
        <dbReference type="ARBA" id="ARBA00022723"/>
    </source>
</evidence>
<evidence type="ECO:0000259" key="6">
    <source>
        <dbReference type="PROSITE" id="PS50089"/>
    </source>
</evidence>
<feature type="region of interest" description="Disordered" evidence="5">
    <location>
        <begin position="20"/>
        <end position="47"/>
    </location>
</feature>
<dbReference type="AlphaFoldDB" id="A0AAX4PE63"/>
<proteinExistence type="predicted"/>
<dbReference type="InterPro" id="IPR017907">
    <property type="entry name" value="Znf_RING_CS"/>
</dbReference>
<keyword evidence="2 4" id="KW-0863">Zinc-finger</keyword>
<dbReference type="PANTHER" id="PTHR47361:SF4">
    <property type="entry name" value="RING_U-BOX SUPERFAMILY PROTEIN"/>
    <property type="match status" value="1"/>
</dbReference>
<accession>A0AAX4PE63</accession>
<gene>
    <name evidence="7" type="ORF">HKI87_10g62140</name>
</gene>
<dbReference type="PANTHER" id="PTHR47361">
    <property type="entry name" value="RING/U-BOX SUPERFAMILY PROTEIN"/>
    <property type="match status" value="1"/>
</dbReference>
<feature type="domain" description="RING-type" evidence="6">
    <location>
        <begin position="51"/>
        <end position="102"/>
    </location>
</feature>
<keyword evidence="1" id="KW-0479">Metal-binding</keyword>
<feature type="compositionally biased region" description="Acidic residues" evidence="5">
    <location>
        <begin position="190"/>
        <end position="200"/>
    </location>
</feature>
<dbReference type="SMART" id="SM00184">
    <property type="entry name" value="RING"/>
    <property type="match status" value="1"/>
</dbReference>
<organism evidence="7 8">
    <name type="scientific">Chloropicon roscoffensis</name>
    <dbReference type="NCBI Taxonomy" id="1461544"/>
    <lineage>
        <taxon>Eukaryota</taxon>
        <taxon>Viridiplantae</taxon>
        <taxon>Chlorophyta</taxon>
        <taxon>Chloropicophyceae</taxon>
        <taxon>Chloropicales</taxon>
        <taxon>Chloropicaceae</taxon>
        <taxon>Chloropicon</taxon>
    </lineage>
</organism>
<evidence type="ECO:0000256" key="3">
    <source>
        <dbReference type="ARBA" id="ARBA00022833"/>
    </source>
</evidence>
<dbReference type="PROSITE" id="PS00518">
    <property type="entry name" value="ZF_RING_1"/>
    <property type="match status" value="1"/>
</dbReference>
<evidence type="ECO:0000313" key="8">
    <source>
        <dbReference type="Proteomes" id="UP001472866"/>
    </source>
</evidence>
<dbReference type="Gene3D" id="3.30.40.10">
    <property type="entry name" value="Zinc/RING finger domain, C3HC4 (zinc finger)"/>
    <property type="match status" value="1"/>
</dbReference>
<feature type="region of interest" description="Disordered" evidence="5">
    <location>
        <begin position="245"/>
        <end position="307"/>
    </location>
</feature>
<keyword evidence="8" id="KW-1185">Reference proteome</keyword>
<dbReference type="InterPro" id="IPR001841">
    <property type="entry name" value="Znf_RING"/>
</dbReference>
<name>A0AAX4PE63_9CHLO</name>
<evidence type="ECO:0000256" key="5">
    <source>
        <dbReference type="SAM" id="MobiDB-lite"/>
    </source>
</evidence>
<evidence type="ECO:0000256" key="2">
    <source>
        <dbReference type="ARBA" id="ARBA00022771"/>
    </source>
</evidence>
<dbReference type="InterPro" id="IPR013083">
    <property type="entry name" value="Znf_RING/FYVE/PHD"/>
</dbReference>
<dbReference type="EMBL" id="CP151510">
    <property type="protein sequence ID" value="WZN64657.1"/>
    <property type="molecule type" value="Genomic_DNA"/>
</dbReference>
<dbReference type="Pfam" id="PF13639">
    <property type="entry name" value="zf-RING_2"/>
    <property type="match status" value="1"/>
</dbReference>
<evidence type="ECO:0000256" key="4">
    <source>
        <dbReference type="PROSITE-ProRule" id="PRU00175"/>
    </source>
</evidence>
<dbReference type="PROSITE" id="PS50089">
    <property type="entry name" value="ZF_RING_2"/>
    <property type="match status" value="1"/>
</dbReference>
<keyword evidence="3" id="KW-0862">Zinc</keyword>
<dbReference type="Proteomes" id="UP001472866">
    <property type="component" value="Chromosome 10"/>
</dbReference>
<dbReference type="GO" id="GO:0008270">
    <property type="term" value="F:zinc ion binding"/>
    <property type="evidence" value="ECO:0007669"/>
    <property type="project" value="UniProtKB-KW"/>
</dbReference>
<evidence type="ECO:0000313" key="7">
    <source>
        <dbReference type="EMBL" id="WZN64657.1"/>
    </source>
</evidence>
<feature type="compositionally biased region" description="Basic residues" evidence="5">
    <location>
        <begin position="281"/>
        <end position="293"/>
    </location>
</feature>
<sequence>MDASALDLSAEELSFLTLEEGGDGDDAVREEDTACRESESGAGEGRSDWSCPICLNEVPFVETAIVKGCNHLFCTTCILNWVLFKQESSDSKQAGCICPTCRSPFDVVGTHRHLDGTLSDTLVEESVCLLLRADWFDSEKFVKYRKGKRAASSGASESDYAGLSMSPNTRKLYGADDYMEAAYDNDYEDEDEDYYYDNDPDGGYRGRRGGGSSGGAGCSTSKLVIGNRRWGSHGYVTSGRMYARPSVGGGSSSAGKGKGKKKAAAGGDGEGYEPRYDSTKKPHVGRRAKRALKNKGNAKNALDRAVC</sequence>